<name>A0A6A3W1Q8_9STRA</name>
<sequence length="175" mass="18852">MPRVAFKIDSSDTLEYRVNDDDEFHEIEWRVGSVPIDDKESKKSTARASLCTGSGESGRRPRGDGGAPTDDGNGVGEHLNETESLFDSVAKQYITEESQLFRPLTAYRKPVARAVEAASGGATVAPVRRGGACNAVIACDVGLLLVVSRKLSEVTELVLTGTKELRAEDERVGLE</sequence>
<keyword evidence="3" id="KW-1185">Reference proteome</keyword>
<feature type="region of interest" description="Disordered" evidence="1">
    <location>
        <begin position="32"/>
        <end position="79"/>
    </location>
</feature>
<accession>A0A6A3W1Q8</accession>
<evidence type="ECO:0000313" key="3">
    <source>
        <dbReference type="Proteomes" id="UP000433483"/>
    </source>
</evidence>
<comment type="caution">
    <text evidence="2">The sequence shown here is derived from an EMBL/GenBank/DDBJ whole genome shotgun (WGS) entry which is preliminary data.</text>
</comment>
<protein>
    <submittedName>
        <fullName evidence="2">Uncharacterized protein</fullName>
    </submittedName>
</protein>
<dbReference type="Proteomes" id="UP000433483">
    <property type="component" value="Unassembled WGS sequence"/>
</dbReference>
<dbReference type="AlphaFoldDB" id="A0A6A3W1Q8"/>
<proteinExistence type="predicted"/>
<organism evidence="2 3">
    <name type="scientific">Phytophthora fragariae</name>
    <dbReference type="NCBI Taxonomy" id="53985"/>
    <lineage>
        <taxon>Eukaryota</taxon>
        <taxon>Sar</taxon>
        <taxon>Stramenopiles</taxon>
        <taxon>Oomycota</taxon>
        <taxon>Peronosporomycetes</taxon>
        <taxon>Peronosporales</taxon>
        <taxon>Peronosporaceae</taxon>
        <taxon>Phytophthora</taxon>
    </lineage>
</organism>
<evidence type="ECO:0000256" key="1">
    <source>
        <dbReference type="SAM" id="MobiDB-lite"/>
    </source>
</evidence>
<reference evidence="2 3" key="1">
    <citation type="submission" date="2018-08" db="EMBL/GenBank/DDBJ databases">
        <title>Genomic investigation of the strawberry pathogen Phytophthora fragariae indicates pathogenicity is determined by transcriptional variation in three key races.</title>
        <authorList>
            <person name="Adams T.M."/>
            <person name="Armitage A.D."/>
            <person name="Sobczyk M.K."/>
            <person name="Bates H.J."/>
            <person name="Dunwell J.M."/>
            <person name="Nellist C.F."/>
            <person name="Harrison R.J."/>
        </authorList>
    </citation>
    <scope>NUCLEOTIDE SEQUENCE [LARGE SCALE GENOMIC DNA]</scope>
    <source>
        <strain evidence="2 3">NOV-27</strain>
    </source>
</reference>
<dbReference type="EMBL" id="QXGB01003251">
    <property type="protein sequence ID" value="KAE9171839.1"/>
    <property type="molecule type" value="Genomic_DNA"/>
</dbReference>
<gene>
    <name evidence="2" type="ORF">PF005_g26976</name>
</gene>
<dbReference type="OrthoDB" id="2016903at2759"/>
<evidence type="ECO:0000313" key="2">
    <source>
        <dbReference type="EMBL" id="KAE9171839.1"/>
    </source>
</evidence>